<organism evidence="2">
    <name type="scientific">uncultured Thermomicrobiales bacterium</name>
    <dbReference type="NCBI Taxonomy" id="1645740"/>
    <lineage>
        <taxon>Bacteria</taxon>
        <taxon>Pseudomonadati</taxon>
        <taxon>Thermomicrobiota</taxon>
        <taxon>Thermomicrobia</taxon>
        <taxon>Thermomicrobiales</taxon>
        <taxon>environmental samples</taxon>
    </lineage>
</organism>
<protein>
    <submittedName>
        <fullName evidence="2">Na(+) H(+) antiporter subunit C</fullName>
    </submittedName>
</protein>
<evidence type="ECO:0000313" key="2">
    <source>
        <dbReference type="EMBL" id="CAA9541838.1"/>
    </source>
</evidence>
<accession>A0A6J4U647</accession>
<feature type="compositionally biased region" description="Basic residues" evidence="1">
    <location>
        <begin position="1"/>
        <end position="16"/>
    </location>
</feature>
<gene>
    <name evidence="2" type="ORF">AVDCRST_MAG88-78</name>
</gene>
<feature type="compositionally biased region" description="Gly residues" evidence="1">
    <location>
        <begin position="98"/>
        <end position="132"/>
    </location>
</feature>
<feature type="compositionally biased region" description="Basic and acidic residues" evidence="1">
    <location>
        <begin position="72"/>
        <end position="81"/>
    </location>
</feature>
<feature type="region of interest" description="Disordered" evidence="1">
    <location>
        <begin position="1"/>
        <end position="132"/>
    </location>
</feature>
<reference evidence="2" key="1">
    <citation type="submission" date="2020-02" db="EMBL/GenBank/DDBJ databases">
        <authorList>
            <person name="Meier V. D."/>
        </authorList>
    </citation>
    <scope>NUCLEOTIDE SEQUENCE</scope>
    <source>
        <strain evidence="2">AVDCRST_MAG88</strain>
    </source>
</reference>
<evidence type="ECO:0000256" key="1">
    <source>
        <dbReference type="SAM" id="MobiDB-lite"/>
    </source>
</evidence>
<dbReference type="AlphaFoldDB" id="A0A6J4U647"/>
<feature type="non-terminal residue" evidence="2">
    <location>
        <position position="1"/>
    </location>
</feature>
<proteinExistence type="predicted"/>
<name>A0A6J4U647_9BACT</name>
<feature type="compositionally biased region" description="Basic and acidic residues" evidence="1">
    <location>
        <begin position="17"/>
        <end position="51"/>
    </location>
</feature>
<sequence length="132" mass="13835">DLSPLAHRRRPLRRRRLPDAEARPDPGGRRRDPPLERRQPLHHVGRPDPRAGADLPVPPRDGGQRSAGAGADPHRHRDQLRPRGAPAHPRLPRRHGLRGGPGGGRRAAAGGGAGGGRQRGGAGAGARPGGGL</sequence>
<feature type="non-terminal residue" evidence="2">
    <location>
        <position position="132"/>
    </location>
</feature>
<dbReference type="EMBL" id="CADCWM010000028">
    <property type="protein sequence ID" value="CAA9541838.1"/>
    <property type="molecule type" value="Genomic_DNA"/>
</dbReference>